<dbReference type="RefSeq" id="WP_394469906.1">
    <property type="nucleotide sequence ID" value="NZ_JBIGHY010000002.1"/>
</dbReference>
<evidence type="ECO:0000256" key="1">
    <source>
        <dbReference type="SAM" id="MobiDB-lite"/>
    </source>
</evidence>
<keyword evidence="3" id="KW-1185">Reference proteome</keyword>
<evidence type="ECO:0000313" key="3">
    <source>
        <dbReference type="Proteomes" id="UP001606300"/>
    </source>
</evidence>
<organism evidence="2 3">
    <name type="scientific">Pelomonas dachongensis</name>
    <dbReference type="NCBI Taxonomy" id="3299029"/>
    <lineage>
        <taxon>Bacteria</taxon>
        <taxon>Pseudomonadati</taxon>
        <taxon>Pseudomonadota</taxon>
        <taxon>Betaproteobacteria</taxon>
        <taxon>Burkholderiales</taxon>
        <taxon>Sphaerotilaceae</taxon>
        <taxon>Roseateles</taxon>
    </lineage>
</organism>
<proteinExistence type="predicted"/>
<sequence>MKLALVPLSTLRDALQVAELAWQIEAAGDAGETLNGLAFNVLPKLRALLPPGPLKHGEREAEEDDFKAQLKRISSPAAGALREGAGESVKASGLTAEGYEAACGRSVVFHLHRGDSAGFLGDTDGLRRFWLMGEEGQSSGLAAVGVEASATSTTPTAAADDATKGEPGAAAC</sequence>
<feature type="region of interest" description="Disordered" evidence="1">
    <location>
        <begin position="152"/>
        <end position="172"/>
    </location>
</feature>
<reference evidence="2 3" key="1">
    <citation type="submission" date="2024-09" db="EMBL/GenBank/DDBJ databases">
        <title>Novel species of the genus Pelomonas and Roseateles isolated from streams.</title>
        <authorList>
            <person name="Lu H."/>
        </authorList>
    </citation>
    <scope>NUCLEOTIDE SEQUENCE [LARGE SCALE GENOMIC DNA]</scope>
    <source>
        <strain evidence="2 3">DC23W</strain>
    </source>
</reference>
<gene>
    <name evidence="2" type="ORF">ACG02S_07945</name>
</gene>
<comment type="caution">
    <text evidence="2">The sequence shown here is derived from an EMBL/GenBank/DDBJ whole genome shotgun (WGS) entry which is preliminary data.</text>
</comment>
<accession>A0ABW7EK29</accession>
<evidence type="ECO:0000313" key="2">
    <source>
        <dbReference type="EMBL" id="MFG6413831.1"/>
    </source>
</evidence>
<name>A0ABW7EK29_9BURK</name>
<dbReference type="EMBL" id="JBIGHY010000002">
    <property type="protein sequence ID" value="MFG6413831.1"/>
    <property type="molecule type" value="Genomic_DNA"/>
</dbReference>
<dbReference type="Proteomes" id="UP001606300">
    <property type="component" value="Unassembled WGS sequence"/>
</dbReference>
<protein>
    <submittedName>
        <fullName evidence="2">Uncharacterized protein</fullName>
    </submittedName>
</protein>